<keyword evidence="10 11" id="KW-0456">Lyase</keyword>
<dbReference type="GO" id="GO:0008652">
    <property type="term" value="P:amino acid biosynthetic process"/>
    <property type="evidence" value="ECO:0007669"/>
    <property type="project" value="UniProtKB-KW"/>
</dbReference>
<feature type="binding site" evidence="11">
    <location>
        <position position="328"/>
    </location>
    <ligand>
        <name>FMN</name>
        <dbReference type="ChEBI" id="CHEBI:58210"/>
    </ligand>
</feature>
<dbReference type="EMBL" id="DSYK01000593">
    <property type="protein sequence ID" value="HGS22563.1"/>
    <property type="molecule type" value="Genomic_DNA"/>
</dbReference>
<feature type="binding site" evidence="11">
    <location>
        <begin position="241"/>
        <end position="242"/>
    </location>
    <ligand>
        <name>FMN</name>
        <dbReference type="ChEBI" id="CHEBI:58210"/>
    </ligand>
</feature>
<evidence type="ECO:0000256" key="1">
    <source>
        <dbReference type="ARBA" id="ARBA00005044"/>
    </source>
</evidence>
<dbReference type="PROSITE" id="PS00787">
    <property type="entry name" value="CHORISMATE_SYNTHASE_1"/>
    <property type="match status" value="1"/>
</dbReference>
<comment type="pathway">
    <text evidence="1 11 12">Metabolic intermediate biosynthesis; chorismate biosynthesis; chorismate from D-erythrose 4-phosphate and phosphoenolpyruvate: step 7/7.</text>
</comment>
<dbReference type="UniPathway" id="UPA00053">
    <property type="reaction ID" value="UER00090"/>
</dbReference>
<dbReference type="HAMAP" id="MF_00300">
    <property type="entry name" value="Chorismate_synth"/>
    <property type="match status" value="1"/>
</dbReference>
<dbReference type="FunFam" id="3.60.150.10:FF:000002">
    <property type="entry name" value="Chorismate synthase"/>
    <property type="match status" value="1"/>
</dbReference>
<feature type="binding site" evidence="11">
    <location>
        <begin position="302"/>
        <end position="306"/>
    </location>
    <ligand>
        <name>FMN</name>
        <dbReference type="ChEBI" id="CHEBI:58210"/>
    </ligand>
</feature>
<evidence type="ECO:0000256" key="12">
    <source>
        <dbReference type="RuleBase" id="RU000605"/>
    </source>
</evidence>
<dbReference type="PROSITE" id="PS00788">
    <property type="entry name" value="CHORISMATE_SYNTHASE_2"/>
    <property type="match status" value="1"/>
</dbReference>
<keyword evidence="4 11" id="KW-0028">Amino-acid biosynthesis</keyword>
<proteinExistence type="inferred from homology"/>
<comment type="subunit">
    <text evidence="11">Homotetramer.</text>
</comment>
<name>A0A7C4PKF0_9CHLR</name>
<comment type="catalytic activity">
    <reaction evidence="11 12">
        <text>5-O-(1-carboxyvinyl)-3-phosphoshikimate = chorismate + phosphate</text>
        <dbReference type="Rhea" id="RHEA:21020"/>
        <dbReference type="ChEBI" id="CHEBI:29748"/>
        <dbReference type="ChEBI" id="CHEBI:43474"/>
        <dbReference type="ChEBI" id="CHEBI:57701"/>
        <dbReference type="EC" id="4.2.3.5"/>
    </reaction>
</comment>
<dbReference type="SUPFAM" id="SSF103263">
    <property type="entry name" value="Chorismate synthase, AroC"/>
    <property type="match status" value="1"/>
</dbReference>
<dbReference type="CDD" id="cd07304">
    <property type="entry name" value="Chorismate_synthase"/>
    <property type="match status" value="1"/>
</dbReference>
<dbReference type="GO" id="GO:0009423">
    <property type="term" value="P:chorismate biosynthetic process"/>
    <property type="evidence" value="ECO:0007669"/>
    <property type="project" value="UniProtKB-UniRule"/>
</dbReference>
<dbReference type="GO" id="GO:0004107">
    <property type="term" value="F:chorismate synthase activity"/>
    <property type="evidence" value="ECO:0007669"/>
    <property type="project" value="UniProtKB-UniRule"/>
</dbReference>
<dbReference type="PIRSF" id="PIRSF001456">
    <property type="entry name" value="Chorismate_synth"/>
    <property type="match status" value="1"/>
</dbReference>
<keyword evidence="6 11" id="KW-0288">FMN</keyword>
<comment type="cofactor">
    <cofactor evidence="11 12">
        <name>FMNH2</name>
        <dbReference type="ChEBI" id="CHEBI:57618"/>
    </cofactor>
    <text evidence="11 12">Reduced FMN (FMNH(2)).</text>
</comment>
<dbReference type="NCBIfam" id="TIGR00033">
    <property type="entry name" value="aroC"/>
    <property type="match status" value="1"/>
</dbReference>
<evidence type="ECO:0000256" key="3">
    <source>
        <dbReference type="ARBA" id="ARBA00013036"/>
    </source>
</evidence>
<reference evidence="13" key="1">
    <citation type="journal article" date="2020" name="mSystems">
        <title>Genome- and Community-Level Interaction Insights into Carbon Utilization and Element Cycling Functions of Hydrothermarchaeota in Hydrothermal Sediment.</title>
        <authorList>
            <person name="Zhou Z."/>
            <person name="Liu Y."/>
            <person name="Xu W."/>
            <person name="Pan J."/>
            <person name="Luo Z.H."/>
            <person name="Li M."/>
        </authorList>
    </citation>
    <scope>NUCLEOTIDE SEQUENCE [LARGE SCALE GENOMIC DNA]</scope>
    <source>
        <strain evidence="13">SpSt-573</strain>
    </source>
</reference>
<comment type="caution">
    <text evidence="13">The sequence shown here is derived from an EMBL/GenBank/DDBJ whole genome shotgun (WGS) entry which is preliminary data.</text>
</comment>
<dbReference type="PANTHER" id="PTHR21085">
    <property type="entry name" value="CHORISMATE SYNTHASE"/>
    <property type="match status" value="1"/>
</dbReference>
<protein>
    <recommendedName>
        <fullName evidence="3 11">Chorismate synthase</fullName>
        <shortName evidence="11">CS</shortName>
        <ecNumber evidence="3 11">4.2.3.5</ecNumber>
    </recommendedName>
    <alternativeName>
        <fullName evidence="11">5-enolpyruvylshikimate-3-phosphate phospholyase</fullName>
    </alternativeName>
</protein>
<comment type="function">
    <text evidence="11">Catalyzes the anti-1,4-elimination of the C-3 phosphate and the C-6 proR hydrogen from 5-enolpyruvylshikimate-3-phosphate (EPSP) to yield chorismate, which is the branch point compound that serves as the starting substrate for the three terminal pathways of aromatic amino acid biosynthesis. This reaction introduces a second double bond into the aromatic ring system.</text>
</comment>
<dbReference type="InterPro" id="IPR000453">
    <property type="entry name" value="Chorismate_synth"/>
</dbReference>
<feature type="binding site" evidence="11">
    <location>
        <position position="41"/>
    </location>
    <ligand>
        <name>NADP(+)</name>
        <dbReference type="ChEBI" id="CHEBI:58349"/>
    </ligand>
</feature>
<accession>A0A7C4PKF0</accession>
<gene>
    <name evidence="11" type="primary">aroC</name>
    <name evidence="13" type="ORF">ENT37_11960</name>
</gene>
<sequence>MPLRFLTAGESHGPALLAILDGLPAGLPLDEALLRRDLARRQHGYGAGPRMKLETDTARILGGVMEGQTTGAPLALQIENSDHARWKGRAVAPFSTPRPGHADLAGALKYGFHDLRPALERASARETAVRVAVGAVCRALLAEFGIQVGGYVVSIGPVEADLAGLPYAERIARALESEVSCPDANAARQMQEAIRQVMQDRDTLGGVIEVAALGLPPGLGSYTQWDRRLEARLGAAILSVQAIKGVEFGPAFQNTRLPGTRVHDAIRLEAEGGWLTRPSDRSGGLEGGITTGQPLVVRAAMKPIATTLTPQPTVDLAAGEETETRYERSDFCPVPRAVVILEAMTAFVLADALLEKLGGDSLDEMRPRFDALRRARLDDLHVDGQPHLFWPE</sequence>
<dbReference type="InterPro" id="IPR035904">
    <property type="entry name" value="Chorismate_synth_AroC_sf"/>
</dbReference>
<keyword evidence="5 11" id="KW-0285">Flavoprotein</keyword>
<feature type="binding site" evidence="11">
    <location>
        <begin position="121"/>
        <end position="123"/>
    </location>
    <ligand>
        <name>FMN</name>
        <dbReference type="ChEBI" id="CHEBI:58210"/>
    </ligand>
</feature>
<organism evidence="13">
    <name type="scientific">Anaerolinea thermolimosa</name>
    <dbReference type="NCBI Taxonomy" id="229919"/>
    <lineage>
        <taxon>Bacteria</taxon>
        <taxon>Bacillati</taxon>
        <taxon>Chloroflexota</taxon>
        <taxon>Anaerolineae</taxon>
        <taxon>Anaerolineales</taxon>
        <taxon>Anaerolineaceae</taxon>
        <taxon>Anaerolinea</taxon>
    </lineage>
</organism>
<evidence type="ECO:0000256" key="11">
    <source>
        <dbReference type="HAMAP-Rule" id="MF_00300"/>
    </source>
</evidence>
<dbReference type="NCBIfam" id="NF003793">
    <property type="entry name" value="PRK05382.1"/>
    <property type="match status" value="1"/>
</dbReference>
<comment type="caution">
    <text evidence="11">Lacks conserved residue(s) required for the propagation of feature annotation.</text>
</comment>
<keyword evidence="9 11" id="KW-0057">Aromatic amino acid biosynthesis</keyword>
<evidence type="ECO:0000313" key="13">
    <source>
        <dbReference type="EMBL" id="HGS22563.1"/>
    </source>
</evidence>
<keyword evidence="7 11" id="KW-0274">FAD</keyword>
<evidence type="ECO:0000256" key="9">
    <source>
        <dbReference type="ARBA" id="ARBA00023141"/>
    </source>
</evidence>
<evidence type="ECO:0000256" key="4">
    <source>
        <dbReference type="ARBA" id="ARBA00022605"/>
    </source>
</evidence>
<dbReference type="GO" id="GO:0005829">
    <property type="term" value="C:cytosol"/>
    <property type="evidence" value="ECO:0007669"/>
    <property type="project" value="TreeGrafter"/>
</dbReference>
<keyword evidence="8 11" id="KW-0521">NADP</keyword>
<dbReference type="GO" id="GO:0010181">
    <property type="term" value="F:FMN binding"/>
    <property type="evidence" value="ECO:0007669"/>
    <property type="project" value="TreeGrafter"/>
</dbReference>
<dbReference type="Gene3D" id="3.60.150.10">
    <property type="entry name" value="Chorismate synthase AroC"/>
    <property type="match status" value="1"/>
</dbReference>
<evidence type="ECO:0000256" key="8">
    <source>
        <dbReference type="ARBA" id="ARBA00022857"/>
    </source>
</evidence>
<dbReference type="InterPro" id="IPR020541">
    <property type="entry name" value="Chorismate_synthase_CS"/>
</dbReference>
<evidence type="ECO:0000256" key="2">
    <source>
        <dbReference type="ARBA" id="ARBA00008014"/>
    </source>
</evidence>
<comment type="similarity">
    <text evidence="2 11 12">Belongs to the chorismate synthase family.</text>
</comment>
<dbReference type="EC" id="4.2.3.5" evidence="3 11"/>
<dbReference type="PANTHER" id="PTHR21085:SF0">
    <property type="entry name" value="CHORISMATE SYNTHASE"/>
    <property type="match status" value="1"/>
</dbReference>
<evidence type="ECO:0000256" key="7">
    <source>
        <dbReference type="ARBA" id="ARBA00022827"/>
    </source>
</evidence>
<evidence type="ECO:0000256" key="5">
    <source>
        <dbReference type="ARBA" id="ARBA00022630"/>
    </source>
</evidence>
<dbReference type="AlphaFoldDB" id="A0A7C4PKF0"/>
<dbReference type="GO" id="GO:0009073">
    <property type="term" value="P:aromatic amino acid family biosynthetic process"/>
    <property type="evidence" value="ECO:0007669"/>
    <property type="project" value="UniProtKB-KW"/>
</dbReference>
<evidence type="ECO:0000256" key="10">
    <source>
        <dbReference type="ARBA" id="ARBA00023239"/>
    </source>
</evidence>
<evidence type="ECO:0000256" key="6">
    <source>
        <dbReference type="ARBA" id="ARBA00022643"/>
    </source>
</evidence>
<feature type="binding site" evidence="11">
    <location>
        <position position="287"/>
    </location>
    <ligand>
        <name>FMN</name>
        <dbReference type="ChEBI" id="CHEBI:58210"/>
    </ligand>
</feature>
<dbReference type="Pfam" id="PF01264">
    <property type="entry name" value="Chorismate_synt"/>
    <property type="match status" value="1"/>
</dbReference>